<reference evidence="12" key="2">
    <citation type="journal article" date="2011" name="Microb. Ecol.">
        <title>Taxonomic and Functional Metagenomic Profiling of the Microbial Community in the Anoxic Sediment of a Sub-saline Shallow Lake (Laguna de Carrizo, Central Spain).</title>
        <authorList>
            <person name="Ferrer M."/>
            <person name="Guazzaroni M.E."/>
            <person name="Richter M."/>
            <person name="Garcia-Salamanca A."/>
            <person name="Yarza P."/>
            <person name="Suarez-Suarez A."/>
            <person name="Solano J."/>
            <person name="Alcaide M."/>
            <person name="van Dillewijn P."/>
            <person name="Molina-Henares M.A."/>
            <person name="Lopez-Cortes N."/>
            <person name="Al-Ramahi Y."/>
            <person name="Guerrero C."/>
            <person name="Acosta A."/>
            <person name="de Eugenio L.I."/>
            <person name="Martinez V."/>
            <person name="Marques S."/>
            <person name="Rojo F."/>
            <person name="Santero E."/>
            <person name="Genilloud O."/>
            <person name="Perez-Perez J."/>
            <person name="Rossello-Mora R."/>
            <person name="Ramos J.L."/>
        </authorList>
    </citation>
    <scope>NUCLEOTIDE SEQUENCE</scope>
</reference>
<dbReference type="InterPro" id="IPR007409">
    <property type="entry name" value="Restrct_endonuc_type1_HsdR_N"/>
</dbReference>
<proteinExistence type="inferred from homology"/>
<dbReference type="AlphaFoldDB" id="D9PJE7"/>
<evidence type="ECO:0000256" key="8">
    <source>
        <dbReference type="ARBA" id="ARBA00022801"/>
    </source>
</evidence>
<dbReference type="EMBL" id="ADZX01000513">
    <property type="protein sequence ID" value="EFK96318.1"/>
    <property type="molecule type" value="Genomic_DNA"/>
</dbReference>
<dbReference type="Pfam" id="PF04313">
    <property type="entry name" value="HSDR_N"/>
    <property type="match status" value="1"/>
</dbReference>
<name>D9PJE7_9ZZZZ</name>
<evidence type="ECO:0000256" key="10">
    <source>
        <dbReference type="ARBA" id="ARBA00023125"/>
    </source>
</evidence>
<evidence type="ECO:0000259" key="11">
    <source>
        <dbReference type="Pfam" id="PF04313"/>
    </source>
</evidence>
<dbReference type="EC" id="3.1.21.3" evidence="3"/>
<evidence type="ECO:0000256" key="9">
    <source>
        <dbReference type="ARBA" id="ARBA00022840"/>
    </source>
</evidence>
<dbReference type="GO" id="GO:0009307">
    <property type="term" value="P:DNA restriction-modification system"/>
    <property type="evidence" value="ECO:0007669"/>
    <property type="project" value="UniProtKB-KW"/>
</dbReference>
<dbReference type="GO" id="GO:0003677">
    <property type="term" value="F:DNA binding"/>
    <property type="evidence" value="ECO:0007669"/>
    <property type="project" value="UniProtKB-KW"/>
</dbReference>
<evidence type="ECO:0000256" key="7">
    <source>
        <dbReference type="ARBA" id="ARBA00022759"/>
    </source>
</evidence>
<organism evidence="12">
    <name type="scientific">sediment metagenome</name>
    <dbReference type="NCBI Taxonomy" id="749907"/>
    <lineage>
        <taxon>unclassified sequences</taxon>
        <taxon>metagenomes</taxon>
        <taxon>ecological metagenomes</taxon>
    </lineage>
</organism>
<evidence type="ECO:0000256" key="5">
    <source>
        <dbReference type="ARBA" id="ARBA00022741"/>
    </source>
</evidence>
<comment type="similarity">
    <text evidence="2">Belongs to the HsdR family.</text>
</comment>
<keyword evidence="9" id="KW-0067">ATP-binding</keyword>
<sequence length="121" mass="13550">MATDTSKSIYDRNKEVYDLLRYGVKVQPGAGENKVTVWLIDWKHPENNHFAIAEEVTVKGADLANAGKASNKRPDVVIYINGIALGVLELKRSTVSVAEGIRQNLDNQKKEFIQPFFSTMQ</sequence>
<evidence type="ECO:0000256" key="1">
    <source>
        <dbReference type="ARBA" id="ARBA00000851"/>
    </source>
</evidence>
<feature type="non-terminal residue" evidence="12">
    <location>
        <position position="121"/>
    </location>
</feature>
<keyword evidence="4" id="KW-0540">Nuclease</keyword>
<keyword evidence="8 12" id="KW-0378">Hydrolase</keyword>
<reference evidence="12" key="1">
    <citation type="submission" date="2010-07" db="EMBL/GenBank/DDBJ databases">
        <authorList>
            <consortium name="CONSOLIDER consortium CSD2007-00005"/>
            <person name="Guazzaroni M.-E."/>
            <person name="Richter M."/>
            <person name="Garcia-Salamanca A."/>
            <person name="Yarza P."/>
            <person name="Ferrer M."/>
        </authorList>
    </citation>
    <scope>NUCLEOTIDE SEQUENCE</scope>
</reference>
<keyword evidence="6" id="KW-0680">Restriction system</keyword>
<protein>
    <recommendedName>
        <fullName evidence="3">type I site-specific deoxyribonuclease</fullName>
        <ecNumber evidence="3">3.1.21.3</ecNumber>
    </recommendedName>
</protein>
<accession>D9PJE7</accession>
<feature type="domain" description="Restriction endonuclease type I HsdR N-terminal" evidence="11">
    <location>
        <begin position="7"/>
        <end position="121"/>
    </location>
</feature>
<evidence type="ECO:0000256" key="2">
    <source>
        <dbReference type="ARBA" id="ARBA00008598"/>
    </source>
</evidence>
<evidence type="ECO:0000313" key="12">
    <source>
        <dbReference type="EMBL" id="EFK96318.1"/>
    </source>
</evidence>
<dbReference type="InterPro" id="IPR051268">
    <property type="entry name" value="Type-I_R_enzyme_R_subunit"/>
</dbReference>
<dbReference type="PANTHER" id="PTHR30195">
    <property type="entry name" value="TYPE I SITE-SPECIFIC DEOXYRIBONUCLEASE PROTEIN SUBUNIT M AND R"/>
    <property type="match status" value="1"/>
</dbReference>
<dbReference type="GO" id="GO:0005524">
    <property type="term" value="F:ATP binding"/>
    <property type="evidence" value="ECO:0007669"/>
    <property type="project" value="UniProtKB-KW"/>
</dbReference>
<keyword evidence="5" id="KW-0547">Nucleotide-binding</keyword>
<evidence type="ECO:0000256" key="4">
    <source>
        <dbReference type="ARBA" id="ARBA00022722"/>
    </source>
</evidence>
<keyword evidence="7 12" id="KW-0255">Endonuclease</keyword>
<keyword evidence="10" id="KW-0238">DNA-binding</keyword>
<gene>
    <name evidence="12" type="ORF">LDC_1656</name>
</gene>
<comment type="caution">
    <text evidence="12">The sequence shown here is derived from an EMBL/GenBank/DDBJ whole genome shotgun (WGS) entry which is preliminary data.</text>
</comment>
<dbReference type="Gene3D" id="3.90.1570.50">
    <property type="match status" value="1"/>
</dbReference>
<evidence type="ECO:0000256" key="6">
    <source>
        <dbReference type="ARBA" id="ARBA00022747"/>
    </source>
</evidence>
<dbReference type="PANTHER" id="PTHR30195:SF15">
    <property type="entry name" value="TYPE I RESTRICTION ENZYME HINDI ENDONUCLEASE SUBUNIT"/>
    <property type="match status" value="1"/>
</dbReference>
<evidence type="ECO:0000256" key="3">
    <source>
        <dbReference type="ARBA" id="ARBA00012654"/>
    </source>
</evidence>
<comment type="catalytic activity">
    <reaction evidence="1">
        <text>Endonucleolytic cleavage of DNA to give random double-stranded fragments with terminal 5'-phosphates, ATP is simultaneously hydrolyzed.</text>
        <dbReference type="EC" id="3.1.21.3"/>
    </reaction>
</comment>
<dbReference type="GO" id="GO:0009035">
    <property type="term" value="F:type I site-specific deoxyribonuclease activity"/>
    <property type="evidence" value="ECO:0007669"/>
    <property type="project" value="UniProtKB-EC"/>
</dbReference>
<dbReference type="CDD" id="cd22332">
    <property type="entry name" value="HsdR_N"/>
    <property type="match status" value="1"/>
</dbReference>